<gene>
    <name evidence="3" type="ORF">ACFFGN_07875</name>
</gene>
<feature type="transmembrane region" description="Helical" evidence="1">
    <location>
        <begin position="130"/>
        <end position="151"/>
    </location>
</feature>
<accession>A0ABV6QJ32</accession>
<keyword evidence="1" id="KW-0812">Transmembrane</keyword>
<evidence type="ECO:0000313" key="3">
    <source>
        <dbReference type="EMBL" id="MFC0623976.1"/>
    </source>
</evidence>
<sequence>MRNGRWVLAVGLALIAGSAVWLFATGHTGIRYSADHDRTQPLWWRWVPVAIGLLLTRLIPPRLDRPPLEVDRRGAYLLAGAAAAFAVLLVAFGGGEPAHSVLKLLLLLALPLIAFRVWKSKIVPAPGPVLVPVVAVAAWLVVSYVGPVSVLTPFETDLQMAELLIVVAVAFLANSVLEEFFYRRWLQTRWEALIGPWPAIVLSSVLWACWHVGIQGTGDLSVDLPSALVNQGVQGLFLGYLWSRYRRMWPLIVVHGAVNTASIIVWAL</sequence>
<keyword evidence="1" id="KW-0472">Membrane</keyword>
<dbReference type="InterPro" id="IPR003675">
    <property type="entry name" value="Rce1/LyrA-like_dom"/>
</dbReference>
<feature type="transmembrane region" description="Helical" evidence="1">
    <location>
        <begin position="163"/>
        <end position="182"/>
    </location>
</feature>
<name>A0ABV6QJ32_9ACTN</name>
<dbReference type="EMBL" id="JBHLTC010000008">
    <property type="protein sequence ID" value="MFC0623976.1"/>
    <property type="molecule type" value="Genomic_DNA"/>
</dbReference>
<evidence type="ECO:0000313" key="4">
    <source>
        <dbReference type="Proteomes" id="UP001589890"/>
    </source>
</evidence>
<dbReference type="RefSeq" id="WP_380044680.1">
    <property type="nucleotide sequence ID" value="NZ_JBHLTC010000008.1"/>
</dbReference>
<feature type="domain" description="CAAX prenyl protease 2/Lysostaphin resistance protein A-like" evidence="2">
    <location>
        <begin position="163"/>
        <end position="260"/>
    </location>
</feature>
<evidence type="ECO:0000256" key="1">
    <source>
        <dbReference type="SAM" id="Phobius"/>
    </source>
</evidence>
<comment type="caution">
    <text evidence="3">The sequence shown here is derived from an EMBL/GenBank/DDBJ whole genome shotgun (WGS) entry which is preliminary data.</text>
</comment>
<feature type="transmembrane region" description="Helical" evidence="1">
    <location>
        <begin position="43"/>
        <end position="63"/>
    </location>
</feature>
<feature type="transmembrane region" description="Helical" evidence="1">
    <location>
        <begin position="100"/>
        <end position="118"/>
    </location>
</feature>
<feature type="transmembrane region" description="Helical" evidence="1">
    <location>
        <begin position="249"/>
        <end position="267"/>
    </location>
</feature>
<feature type="transmembrane region" description="Helical" evidence="1">
    <location>
        <begin position="194"/>
        <end position="213"/>
    </location>
</feature>
<evidence type="ECO:0000259" key="2">
    <source>
        <dbReference type="Pfam" id="PF02517"/>
    </source>
</evidence>
<keyword evidence="1" id="KW-1133">Transmembrane helix</keyword>
<keyword evidence="4" id="KW-1185">Reference proteome</keyword>
<dbReference type="Proteomes" id="UP001589890">
    <property type="component" value="Unassembled WGS sequence"/>
</dbReference>
<dbReference type="Pfam" id="PF02517">
    <property type="entry name" value="Rce1-like"/>
    <property type="match status" value="1"/>
</dbReference>
<reference evidence="3 4" key="1">
    <citation type="submission" date="2024-09" db="EMBL/GenBank/DDBJ databases">
        <authorList>
            <person name="Sun Q."/>
            <person name="Mori K."/>
        </authorList>
    </citation>
    <scope>NUCLEOTIDE SEQUENCE [LARGE SCALE GENOMIC DNA]</scope>
    <source>
        <strain evidence="3 4">CGMCC 1.15906</strain>
    </source>
</reference>
<proteinExistence type="predicted"/>
<protein>
    <submittedName>
        <fullName evidence="3">Lysostaphin resistance A-like protein</fullName>
    </submittedName>
</protein>
<organism evidence="3 4">
    <name type="scientific">Kribbella deserti</name>
    <dbReference type="NCBI Taxonomy" id="1926257"/>
    <lineage>
        <taxon>Bacteria</taxon>
        <taxon>Bacillati</taxon>
        <taxon>Actinomycetota</taxon>
        <taxon>Actinomycetes</taxon>
        <taxon>Propionibacteriales</taxon>
        <taxon>Kribbellaceae</taxon>
        <taxon>Kribbella</taxon>
    </lineage>
</organism>
<feature type="transmembrane region" description="Helical" evidence="1">
    <location>
        <begin position="75"/>
        <end position="94"/>
    </location>
</feature>